<evidence type="ECO:0000313" key="3">
    <source>
        <dbReference type="EMBL" id="SCC12472.1"/>
    </source>
</evidence>
<dbReference type="RefSeq" id="WP_088238303.1">
    <property type="nucleotide sequence ID" value="NZ_FMAY01000006.1"/>
</dbReference>
<dbReference type="Proteomes" id="UP000198975">
    <property type="component" value="Unassembled WGS sequence"/>
</dbReference>
<sequence>MTHTAPDSTGEQFEKCIAVIREASIEILLLLNAHFDEGKDPRWFLEQLDIARLSMGGWGAVAKRLKLNDAELTQFTLQLRHLQQLVPHYESGQNVTENQLIAALRFVAALENLRAKQPLLSYNTLTKVSDAQQKQGLTQLRALELMITSLVTQAWSDPERLRNHLKVQFGADRVRRWLRVGDRNDVLSGMRFSELALMLIDKKEFSQHYARIFNDSSVLTLFLETRKTLQTFLEDIRQIRAAVIANQPLTSNQLSLLASYYPQITGPVQRAWEEGRTKTNPDALLKEAGMGLDAFWEQARKKDRAAGGDAMPIRDNIEPPAKRAARSREEREVMLSGALWGAVGVMVLLMVIGAFWMFTSGLSVPNTRGSGITVPITEDRQRTSPKEELSNMGIPRDENNFRSAIDRNDTKVVSMFLRTGMNWKLSWTEQAMESDYNEVLDMLLRYRLQMDENRPCRRFITTLSHEMLAGKKLTSTAKNYLRAFCTRDPVVERQRYEMEQAQLRYNADPSDENRKLADIQSAIYDVID</sequence>
<evidence type="ECO:0000313" key="4">
    <source>
        <dbReference type="Proteomes" id="UP000198975"/>
    </source>
</evidence>
<feature type="domain" description="STY4199-like HEPN" evidence="2">
    <location>
        <begin position="1"/>
        <end position="281"/>
    </location>
</feature>
<protein>
    <recommendedName>
        <fullName evidence="2">STY4199-like HEPN domain-containing protein</fullName>
    </recommendedName>
</protein>
<dbReference type="InterPro" id="IPR040816">
    <property type="entry name" value="STY4199_HEPN_dom"/>
</dbReference>
<dbReference type="AlphaFoldDB" id="A0A1C4C0B9"/>
<organism evidence="3 4">
    <name type="scientific">Kosakonia oryzendophytica</name>
    <dbReference type="NCBI Taxonomy" id="1005665"/>
    <lineage>
        <taxon>Bacteria</taxon>
        <taxon>Pseudomonadati</taxon>
        <taxon>Pseudomonadota</taxon>
        <taxon>Gammaproteobacteria</taxon>
        <taxon>Enterobacterales</taxon>
        <taxon>Enterobacteriaceae</taxon>
        <taxon>Kosakonia</taxon>
    </lineage>
</organism>
<dbReference type="OrthoDB" id="6584404at2"/>
<evidence type="ECO:0000259" key="2">
    <source>
        <dbReference type="Pfam" id="PF18729"/>
    </source>
</evidence>
<gene>
    <name evidence="3" type="ORF">GA0061071_106133</name>
</gene>
<accession>A0A1C4C0B9</accession>
<proteinExistence type="predicted"/>
<reference evidence="4" key="1">
    <citation type="submission" date="2016-08" db="EMBL/GenBank/DDBJ databases">
        <authorList>
            <person name="Varghese N."/>
            <person name="Submissions Spin"/>
        </authorList>
    </citation>
    <scope>NUCLEOTIDE SEQUENCE [LARGE SCALE GENOMIC DNA]</scope>
    <source>
        <strain evidence="4">REICA_082</strain>
    </source>
</reference>
<keyword evidence="1" id="KW-0472">Membrane</keyword>
<name>A0A1C4C0B9_9ENTR</name>
<dbReference type="EMBL" id="FMAY01000006">
    <property type="protein sequence ID" value="SCC12472.1"/>
    <property type="molecule type" value="Genomic_DNA"/>
</dbReference>
<evidence type="ECO:0000256" key="1">
    <source>
        <dbReference type="SAM" id="Phobius"/>
    </source>
</evidence>
<keyword evidence="4" id="KW-1185">Reference proteome</keyword>
<dbReference type="Pfam" id="PF18729">
    <property type="entry name" value="HEPN_STY4199"/>
    <property type="match status" value="1"/>
</dbReference>
<keyword evidence="1" id="KW-1133">Transmembrane helix</keyword>
<feature type="transmembrane region" description="Helical" evidence="1">
    <location>
        <begin position="333"/>
        <end position="358"/>
    </location>
</feature>
<keyword evidence="1" id="KW-0812">Transmembrane</keyword>